<name>A0ABR7MZ81_9FIRM</name>
<evidence type="ECO:0000313" key="4">
    <source>
        <dbReference type="EMBL" id="MBC8561127.1"/>
    </source>
</evidence>
<comment type="caution">
    <text evidence="4">The sequence shown here is derived from an EMBL/GenBank/DDBJ whole genome shotgun (WGS) entry which is preliminary data.</text>
</comment>
<dbReference type="EMBL" id="JACRSX010000001">
    <property type="protein sequence ID" value="MBC8561127.1"/>
    <property type="molecule type" value="Genomic_DNA"/>
</dbReference>
<dbReference type="InterPro" id="IPR000979">
    <property type="entry name" value="Phosphodiesterase_MJ0936/Vps29"/>
</dbReference>
<evidence type="ECO:0000313" key="5">
    <source>
        <dbReference type="Proteomes" id="UP000606193"/>
    </source>
</evidence>
<evidence type="ECO:0000256" key="1">
    <source>
        <dbReference type="ARBA" id="ARBA00008950"/>
    </source>
</evidence>
<dbReference type="Gene3D" id="3.60.21.10">
    <property type="match status" value="1"/>
</dbReference>
<dbReference type="PANTHER" id="PTHR11124">
    <property type="entry name" value="VACUOLAR SORTING PROTEIN VPS29"/>
    <property type="match status" value="1"/>
</dbReference>
<dbReference type="SUPFAM" id="SSF56300">
    <property type="entry name" value="Metallo-dependent phosphatases"/>
    <property type="match status" value="1"/>
</dbReference>
<dbReference type="Pfam" id="PF12850">
    <property type="entry name" value="Metallophos_2"/>
    <property type="match status" value="1"/>
</dbReference>
<keyword evidence="5" id="KW-1185">Reference proteome</keyword>
<keyword evidence="2" id="KW-0479">Metal-binding</keyword>
<feature type="domain" description="Calcineurin-like phosphoesterase" evidence="3">
    <location>
        <begin position="10"/>
        <end position="158"/>
    </location>
</feature>
<sequence>MGETEQEQIKVLIVSDSHGRNDNLRKAVANMRGTHCRMLHAGDFQCSPQEIYDLAGVPVDMVRGNCDSSLSGVPLSRIVEIGGYRILLTHGHQYAGIDSIGNMSEMARANDVQIVVCGHTHIPHMEKRGDVWVVNPGSISQPRQPGHQPSYLVMNIEHGTVDFVPVYLT</sequence>
<organism evidence="4 5">
    <name type="scientific">Jutongia huaianensis</name>
    <dbReference type="NCBI Taxonomy" id="2763668"/>
    <lineage>
        <taxon>Bacteria</taxon>
        <taxon>Bacillati</taxon>
        <taxon>Bacillota</taxon>
        <taxon>Clostridia</taxon>
        <taxon>Lachnospirales</taxon>
        <taxon>Lachnospiraceae</taxon>
        <taxon>Jutongia</taxon>
    </lineage>
</organism>
<protein>
    <recommendedName>
        <fullName evidence="2">Phosphoesterase</fullName>
        <ecNumber evidence="2">3.1.4.-</ecNumber>
    </recommendedName>
</protein>
<dbReference type="InterPro" id="IPR024654">
    <property type="entry name" value="Calcineurin-like_PHP_lpxH"/>
</dbReference>
<proteinExistence type="inferred from homology"/>
<accession>A0ABR7MZ81</accession>
<evidence type="ECO:0000256" key="2">
    <source>
        <dbReference type="RuleBase" id="RU362039"/>
    </source>
</evidence>
<dbReference type="RefSeq" id="WP_249296886.1">
    <property type="nucleotide sequence ID" value="NZ_JACRSX010000001.1"/>
</dbReference>
<comment type="cofactor">
    <cofactor evidence="2">
        <name>a divalent metal cation</name>
        <dbReference type="ChEBI" id="CHEBI:60240"/>
    </cofactor>
</comment>
<dbReference type="InterPro" id="IPR029052">
    <property type="entry name" value="Metallo-depent_PP-like"/>
</dbReference>
<gene>
    <name evidence="4" type="ORF">H8704_00535</name>
</gene>
<evidence type="ECO:0000259" key="3">
    <source>
        <dbReference type="Pfam" id="PF12850"/>
    </source>
</evidence>
<dbReference type="CDD" id="cd00841">
    <property type="entry name" value="MPP_YfcE"/>
    <property type="match status" value="1"/>
</dbReference>
<comment type="similarity">
    <text evidence="1 2">Belongs to the metallophosphoesterase superfamily. YfcE family.</text>
</comment>
<dbReference type="Proteomes" id="UP000606193">
    <property type="component" value="Unassembled WGS sequence"/>
</dbReference>
<dbReference type="NCBIfam" id="TIGR00040">
    <property type="entry name" value="yfcE"/>
    <property type="match status" value="1"/>
</dbReference>
<dbReference type="EC" id="3.1.4.-" evidence="2"/>
<reference evidence="4 5" key="1">
    <citation type="submission" date="2020-08" db="EMBL/GenBank/DDBJ databases">
        <title>Genome public.</title>
        <authorList>
            <person name="Liu C."/>
            <person name="Sun Q."/>
        </authorList>
    </citation>
    <scope>NUCLEOTIDE SEQUENCE [LARGE SCALE GENOMIC DNA]</scope>
    <source>
        <strain evidence="4 5">NSJ-37</strain>
    </source>
</reference>
<dbReference type="InterPro" id="IPR041802">
    <property type="entry name" value="MPP_YfcE"/>
</dbReference>